<dbReference type="RefSeq" id="WP_211302761.1">
    <property type="nucleotide sequence ID" value="NZ_PVZC01000002.1"/>
</dbReference>
<gene>
    <name evidence="2" type="ORF">CLV72_10258</name>
</gene>
<dbReference type="Pfam" id="PF23859">
    <property type="entry name" value="DpdA"/>
    <property type="match status" value="1"/>
</dbReference>
<dbReference type="InterPro" id="IPR055645">
    <property type="entry name" value="DpdA"/>
</dbReference>
<evidence type="ECO:0000313" key="2">
    <source>
        <dbReference type="EMBL" id="PRY00429.1"/>
    </source>
</evidence>
<evidence type="ECO:0000259" key="1">
    <source>
        <dbReference type="Pfam" id="PF23859"/>
    </source>
</evidence>
<sequence>MRFYLGTHMPNWLNTAGVPLFVSHRRLAGRRSLPRAAAPWALDSGGFTEISMFGEWRTTPAEYVTAVRRYRTEIGQLEWCATQDWMCESVMLARTGLSVADHQRRTVANYLELRHRAPDLPWAIPLQGATVADYLGCADRYEAAGVDLAAAPVVGLGSVCRRQATSEITTIVTALHARGIRQLHGFGVKTLGLRRIGHLIASADSMAWSYDARRRPPLPGCTTHINCANCPRYALAWRTRLLTNLPTPPAEGAAAA</sequence>
<evidence type="ECO:0000313" key="3">
    <source>
        <dbReference type="Proteomes" id="UP000237846"/>
    </source>
</evidence>
<accession>A0A2T0Q962</accession>
<name>A0A2T0Q962_9ACTN</name>
<keyword evidence="3" id="KW-1185">Reference proteome</keyword>
<protein>
    <recommendedName>
        <fullName evidence="1">DeoxyPurine in DNA protein A domain-containing protein</fullName>
    </recommendedName>
</protein>
<dbReference type="EMBL" id="PVZC01000002">
    <property type="protein sequence ID" value="PRY00429.1"/>
    <property type="molecule type" value="Genomic_DNA"/>
</dbReference>
<comment type="caution">
    <text evidence="2">The sequence shown here is derived from an EMBL/GenBank/DDBJ whole genome shotgun (WGS) entry which is preliminary data.</text>
</comment>
<reference evidence="2 3" key="1">
    <citation type="submission" date="2018-03" db="EMBL/GenBank/DDBJ databases">
        <title>Genomic Encyclopedia of Archaeal and Bacterial Type Strains, Phase II (KMG-II): from individual species to whole genera.</title>
        <authorList>
            <person name="Goeker M."/>
        </authorList>
    </citation>
    <scope>NUCLEOTIDE SEQUENCE [LARGE SCALE GENOMIC DNA]</scope>
    <source>
        <strain evidence="2 3">DSM 45601</strain>
    </source>
</reference>
<proteinExistence type="predicted"/>
<dbReference type="AlphaFoldDB" id="A0A2T0Q962"/>
<organism evidence="2 3">
    <name type="scientific">Allonocardiopsis opalescens</name>
    <dbReference type="NCBI Taxonomy" id="1144618"/>
    <lineage>
        <taxon>Bacteria</taxon>
        <taxon>Bacillati</taxon>
        <taxon>Actinomycetota</taxon>
        <taxon>Actinomycetes</taxon>
        <taxon>Streptosporangiales</taxon>
        <taxon>Allonocardiopsis</taxon>
    </lineage>
</organism>
<feature type="domain" description="DeoxyPurine in DNA protein A" evidence="1">
    <location>
        <begin position="2"/>
        <end position="244"/>
    </location>
</feature>
<dbReference type="Proteomes" id="UP000237846">
    <property type="component" value="Unassembled WGS sequence"/>
</dbReference>